<evidence type="ECO:0000313" key="11">
    <source>
        <dbReference type="Proteomes" id="UP001347796"/>
    </source>
</evidence>
<dbReference type="Gene3D" id="1.25.40.20">
    <property type="entry name" value="Ankyrin repeat-containing domain"/>
    <property type="match status" value="1"/>
</dbReference>
<dbReference type="SUPFAM" id="SSF81296">
    <property type="entry name" value="E set domains"/>
    <property type="match status" value="1"/>
</dbReference>
<evidence type="ECO:0000256" key="5">
    <source>
        <dbReference type="ARBA" id="ARBA00023163"/>
    </source>
</evidence>
<dbReference type="InterPro" id="IPR002909">
    <property type="entry name" value="IPT_dom"/>
</dbReference>
<dbReference type="GO" id="GO:0003690">
    <property type="term" value="F:double-stranded DNA binding"/>
    <property type="evidence" value="ECO:0007669"/>
    <property type="project" value="TreeGrafter"/>
</dbReference>
<feature type="compositionally biased region" description="Polar residues" evidence="8">
    <location>
        <begin position="404"/>
        <end position="414"/>
    </location>
</feature>
<dbReference type="Gene3D" id="1.20.5.190">
    <property type="match status" value="1"/>
</dbReference>
<dbReference type="InterPro" id="IPR000048">
    <property type="entry name" value="IQ_motif_EF-hand-BS"/>
</dbReference>
<feature type="region of interest" description="Disordered" evidence="8">
    <location>
        <begin position="395"/>
        <end position="414"/>
    </location>
</feature>
<dbReference type="InterPro" id="IPR036770">
    <property type="entry name" value="Ankyrin_rpt-contain_sf"/>
</dbReference>
<dbReference type="PANTHER" id="PTHR23335">
    <property type="entry name" value="CALMODULIN-BINDING TRANSCRIPTION ACTIVATOR CAMTA"/>
    <property type="match status" value="1"/>
</dbReference>
<dbReference type="InterPro" id="IPR005559">
    <property type="entry name" value="CG-1_dom"/>
</dbReference>
<dbReference type="PROSITE" id="PS50096">
    <property type="entry name" value="IQ"/>
    <property type="match status" value="1"/>
</dbReference>
<evidence type="ECO:0000256" key="4">
    <source>
        <dbReference type="ARBA" id="ARBA00023159"/>
    </source>
</evidence>
<dbReference type="GO" id="GO:0003712">
    <property type="term" value="F:transcription coregulator activity"/>
    <property type="evidence" value="ECO:0007669"/>
    <property type="project" value="TreeGrafter"/>
</dbReference>
<dbReference type="PANTHER" id="PTHR23335:SF1">
    <property type="entry name" value="CALMODULIN-BINDING TRANSCRIPTION ACTIVATOR, ISOFORM F"/>
    <property type="match status" value="1"/>
</dbReference>
<feature type="region of interest" description="Disordered" evidence="8">
    <location>
        <begin position="1333"/>
        <end position="1366"/>
    </location>
</feature>
<keyword evidence="11" id="KW-1185">Reference proteome</keyword>
<feature type="compositionally biased region" description="Basic and acidic residues" evidence="8">
    <location>
        <begin position="1357"/>
        <end position="1366"/>
    </location>
</feature>
<accession>A0AAN8PC04</accession>
<feature type="region of interest" description="Disordered" evidence="8">
    <location>
        <begin position="1112"/>
        <end position="1151"/>
    </location>
</feature>
<dbReference type="InterPro" id="IPR014756">
    <property type="entry name" value="Ig_E-set"/>
</dbReference>
<dbReference type="SUPFAM" id="SSF48403">
    <property type="entry name" value="Ankyrin repeat"/>
    <property type="match status" value="1"/>
</dbReference>
<evidence type="ECO:0000256" key="7">
    <source>
        <dbReference type="ARBA" id="ARBA00029480"/>
    </source>
</evidence>
<dbReference type="PROSITE" id="PS51437">
    <property type="entry name" value="CG_1"/>
    <property type="match status" value="1"/>
</dbReference>
<feature type="region of interest" description="Disordered" evidence="8">
    <location>
        <begin position="212"/>
        <end position="232"/>
    </location>
</feature>
<comment type="caution">
    <text evidence="10">The sequence shown here is derived from an EMBL/GenBank/DDBJ whole genome shotgun (WGS) entry which is preliminary data.</text>
</comment>
<evidence type="ECO:0000256" key="2">
    <source>
        <dbReference type="ARBA" id="ARBA00008267"/>
    </source>
</evidence>
<keyword evidence="6" id="KW-0539">Nucleus</keyword>
<dbReference type="Pfam" id="PF01833">
    <property type="entry name" value="TIG"/>
    <property type="match status" value="1"/>
</dbReference>
<proteinExistence type="inferred from homology"/>
<dbReference type="Proteomes" id="UP001347796">
    <property type="component" value="Unassembled WGS sequence"/>
</dbReference>
<evidence type="ECO:0000256" key="3">
    <source>
        <dbReference type="ARBA" id="ARBA00023043"/>
    </source>
</evidence>
<feature type="compositionally biased region" description="Low complexity" evidence="8">
    <location>
        <begin position="1347"/>
        <end position="1356"/>
    </location>
</feature>
<sequence length="1366" mass="152070">MEEPSLIPEHPKNQDGETIELPLPLTKIPPATEFLGSRHRWNTNEEIASILIAFDHHKEWQMRELKIRPPSGSMMLYNRKTVRYRKDGYCWKKRKDAKTIREDHMKLKVQGVECIYGLYVHSAILPTFHRRCYWLLQNTDIVLVHYLNVPCPTNTKLSIPVMSYDKEKKEWTKEELVDQLRPMFNSGRPGEHNLLDDVLESVVQQTVDVEDNKAGPSTSHLHPSLKNPHSKTSRLSQKIKSTLNVAHNQLNTLNEQNIHLSQTQGICTNQLVISSSSNSATAAAGSADINPTSGPLILNVQGGSGVIIVSGQSTHPISILNNSLTSQLHSDVLGSYINTADRETSFPSMINTLPIIPSPVVRKTTSNQNQAEHISNPPETNKSSLQMQLNDSHLHEQTTDIKRQTTSQNSLSLDNQHRHHATRCDVNFSSSHFGAQCFGGESGTSKDNSLSVSDNCDTLDGSFSSFPGTDLNLEYLLDLQELDDCTDLASSAMADSRSGLSAPAGPVVTSGINISSTSLSNSLTLVDSTACLDNQNMGSLQHTAGQKLISRSHHTPNVTCNPSESTATGSGQLSEFVAAITPAIGAQSVQIESDIFESPAIITDFSPDWSFETGGTKVLVTGPWYSSSSTYSCLFDGKSVPATLVQFGVLRCFTPSHHAGQVMLQVAKDGFVISHCEVFEFKVEFKPDEDVLKEQDKSYKVDLHPEWFSMSNDLLKQLLIERLEELEKRISPGDKTMPCIPKQNQSCHGDDEKAFVCYCEELAKLPWLNVEAYPKAGRGGMTLLHLAAALGYAKLITTFIRWRSDNPSLVFEYEVDAHSVDNHACTPLMWACAKGNTDASLTLYHWNSGPLKICNKDGQLPLTIAQLKGHHNLADQIKNLETNRSKSSSFPSATFTSPETLHISHPEIESTNFFTSQEERNNTKNKIQSLHVDIPPPLPYQGDSKLVRRLSEQAINTAQRKLSKRYSVDVISNDTVVEQTSTSCQAPKPVRGSNSEPHLPLIIDTRSSNENLLLAVNTRDMTSADVLMPVDNEKIDSYQSTSNTVKQGLLVHLDTDISMRSDSPYVDVEKVVSDDETTVQDDQQGSGIESKHQMVTLANQIIAAIPERIKLSPSKDEECESTTSRARSESYSSLPSQESSHASSFGDDSGIATPMTDSLAFDEYRYTDLGTPQSSLSPDSTCLQSPYSPYSFTLDSPPPTTADFLEYFNAPSTYMEKDFSKLTLTDQEQRKLYVAAKVIQNAYRVYRDKQHQIQQRKEIEAAILIQSYYRRYKQYAYFKKMSHAAVLIQNQFRSYYAQKRKKIAAGGQGQYLAYSKDRVKKGRNQSVIIQQRYRSHYQRKSLDGKEGSSSGQQSQEAAERELYEVS</sequence>
<evidence type="ECO:0000313" key="10">
    <source>
        <dbReference type="EMBL" id="KAK6175572.1"/>
    </source>
</evidence>
<name>A0AAN8PC04_PATCE</name>
<dbReference type="EMBL" id="JAZGQO010000010">
    <property type="protein sequence ID" value="KAK6175572.1"/>
    <property type="molecule type" value="Genomic_DNA"/>
</dbReference>
<protein>
    <recommendedName>
        <fullName evidence="9">CG-1 domain-containing protein</fullName>
    </recommendedName>
</protein>
<dbReference type="GO" id="GO:0006357">
    <property type="term" value="P:regulation of transcription by RNA polymerase II"/>
    <property type="evidence" value="ECO:0007669"/>
    <property type="project" value="TreeGrafter"/>
</dbReference>
<reference evidence="10 11" key="1">
    <citation type="submission" date="2024-01" db="EMBL/GenBank/DDBJ databases">
        <title>The genome of the rayed Mediterranean limpet Patella caerulea (Linnaeus, 1758).</title>
        <authorList>
            <person name="Anh-Thu Weber A."/>
            <person name="Halstead-Nussloch G."/>
        </authorList>
    </citation>
    <scope>NUCLEOTIDE SEQUENCE [LARGE SCALE GENOMIC DNA]</scope>
    <source>
        <strain evidence="10">AATW-2023a</strain>
        <tissue evidence="10">Whole specimen</tissue>
    </source>
</reference>
<feature type="region of interest" description="Disordered" evidence="8">
    <location>
        <begin position="363"/>
        <end position="386"/>
    </location>
</feature>
<evidence type="ECO:0000256" key="6">
    <source>
        <dbReference type="ARBA" id="ARBA00023242"/>
    </source>
</evidence>
<dbReference type="Pfam" id="PF03859">
    <property type="entry name" value="CG-1"/>
    <property type="match status" value="1"/>
</dbReference>
<organism evidence="10 11">
    <name type="scientific">Patella caerulea</name>
    <name type="common">Rayed Mediterranean limpet</name>
    <dbReference type="NCBI Taxonomy" id="87958"/>
    <lineage>
        <taxon>Eukaryota</taxon>
        <taxon>Metazoa</taxon>
        <taxon>Spiralia</taxon>
        <taxon>Lophotrochozoa</taxon>
        <taxon>Mollusca</taxon>
        <taxon>Gastropoda</taxon>
        <taxon>Patellogastropoda</taxon>
        <taxon>Patelloidea</taxon>
        <taxon>Patellidae</taxon>
        <taxon>Patella</taxon>
    </lineage>
</organism>
<keyword evidence="5" id="KW-0804">Transcription</keyword>
<dbReference type="InterPro" id="IPR013783">
    <property type="entry name" value="Ig-like_fold"/>
</dbReference>
<keyword evidence="3" id="KW-0040">ANK repeat</keyword>
<dbReference type="GO" id="GO:0005634">
    <property type="term" value="C:nucleus"/>
    <property type="evidence" value="ECO:0007669"/>
    <property type="project" value="UniProtKB-SubCell"/>
</dbReference>
<gene>
    <name evidence="10" type="ORF">SNE40_014005</name>
</gene>
<keyword evidence="4" id="KW-0010">Activator</keyword>
<comment type="subcellular location">
    <subcellularLocation>
        <location evidence="1">Nucleus</location>
    </subcellularLocation>
</comment>
<evidence type="ECO:0000256" key="8">
    <source>
        <dbReference type="SAM" id="MobiDB-lite"/>
    </source>
</evidence>
<feature type="compositionally biased region" description="Low complexity" evidence="8">
    <location>
        <begin position="1129"/>
        <end position="1140"/>
    </location>
</feature>
<dbReference type="SMART" id="SM01076">
    <property type="entry name" value="CG-1"/>
    <property type="match status" value="1"/>
</dbReference>
<comment type="similarity">
    <text evidence="2">Belongs to the CAMTA family.</text>
</comment>
<feature type="domain" description="CG-1" evidence="9">
    <location>
        <begin position="30"/>
        <end position="155"/>
    </location>
</feature>
<comment type="subunit">
    <text evidence="7">May interact with calmodulin.</text>
</comment>
<evidence type="ECO:0000256" key="1">
    <source>
        <dbReference type="ARBA" id="ARBA00004123"/>
    </source>
</evidence>
<dbReference type="Gene3D" id="2.60.40.10">
    <property type="entry name" value="Immunoglobulins"/>
    <property type="match status" value="1"/>
</dbReference>
<evidence type="ECO:0000259" key="9">
    <source>
        <dbReference type="PROSITE" id="PS51437"/>
    </source>
</evidence>
<dbReference type="SMART" id="SM00015">
    <property type="entry name" value="IQ"/>
    <property type="match status" value="3"/>
</dbReference>